<comment type="caution">
    <text evidence="1">The sequence shown here is derived from an EMBL/GenBank/DDBJ whole genome shotgun (WGS) entry which is preliminary data.</text>
</comment>
<proteinExistence type="predicted"/>
<feature type="non-terminal residue" evidence="1">
    <location>
        <position position="1"/>
    </location>
</feature>
<protein>
    <submittedName>
        <fullName evidence="1">Uncharacterized protein</fullName>
    </submittedName>
</protein>
<gene>
    <name evidence="1" type="ORF">HAX54_029702</name>
</gene>
<dbReference type="EMBL" id="JACEIK010003698">
    <property type="protein sequence ID" value="MCD9642758.1"/>
    <property type="molecule type" value="Genomic_DNA"/>
</dbReference>
<dbReference type="Proteomes" id="UP000823775">
    <property type="component" value="Unassembled WGS sequence"/>
</dbReference>
<feature type="non-terminal residue" evidence="1">
    <location>
        <position position="199"/>
    </location>
</feature>
<sequence>TMESRADKGKELVVSEKGLKWLIKETKGSKSSTVKGSHVTRFGAKAREEHGIKWFNAQNKAKYAPKNLIDEGRLALEYPTICGTIRELGLGYVFVEPEECTLTLVRKFYDKWDTSFGESTKVKIKGQVVRISARSFSAFLCTPVVNPSMYAVFLEKPPYLDIHHTLYGEHLASQWARDHMGTYSTLLFSYLNKEDRVWS</sequence>
<evidence type="ECO:0000313" key="2">
    <source>
        <dbReference type="Proteomes" id="UP000823775"/>
    </source>
</evidence>
<accession>A0ABS8V986</accession>
<name>A0ABS8V986_DATST</name>
<keyword evidence="2" id="KW-1185">Reference proteome</keyword>
<organism evidence="1 2">
    <name type="scientific">Datura stramonium</name>
    <name type="common">Jimsonweed</name>
    <name type="synonym">Common thornapple</name>
    <dbReference type="NCBI Taxonomy" id="4076"/>
    <lineage>
        <taxon>Eukaryota</taxon>
        <taxon>Viridiplantae</taxon>
        <taxon>Streptophyta</taxon>
        <taxon>Embryophyta</taxon>
        <taxon>Tracheophyta</taxon>
        <taxon>Spermatophyta</taxon>
        <taxon>Magnoliopsida</taxon>
        <taxon>eudicotyledons</taxon>
        <taxon>Gunneridae</taxon>
        <taxon>Pentapetalae</taxon>
        <taxon>asterids</taxon>
        <taxon>lamiids</taxon>
        <taxon>Solanales</taxon>
        <taxon>Solanaceae</taxon>
        <taxon>Solanoideae</taxon>
        <taxon>Datureae</taxon>
        <taxon>Datura</taxon>
    </lineage>
</organism>
<evidence type="ECO:0000313" key="1">
    <source>
        <dbReference type="EMBL" id="MCD9642758.1"/>
    </source>
</evidence>
<reference evidence="1 2" key="1">
    <citation type="journal article" date="2021" name="BMC Genomics">
        <title>Datura genome reveals duplications of psychoactive alkaloid biosynthetic genes and high mutation rate following tissue culture.</title>
        <authorList>
            <person name="Rajewski A."/>
            <person name="Carter-House D."/>
            <person name="Stajich J."/>
            <person name="Litt A."/>
        </authorList>
    </citation>
    <scope>NUCLEOTIDE SEQUENCE [LARGE SCALE GENOMIC DNA]</scope>
    <source>
        <strain evidence="1">AR-01</strain>
    </source>
</reference>